<name>A0AAD8Q8U2_9PEZI</name>
<feature type="region of interest" description="Disordered" evidence="1">
    <location>
        <begin position="84"/>
        <end position="209"/>
    </location>
</feature>
<evidence type="ECO:0000313" key="3">
    <source>
        <dbReference type="Proteomes" id="UP001230504"/>
    </source>
</evidence>
<feature type="region of interest" description="Disordered" evidence="1">
    <location>
        <begin position="347"/>
        <end position="403"/>
    </location>
</feature>
<evidence type="ECO:0000313" key="2">
    <source>
        <dbReference type="EMBL" id="KAK1597895.1"/>
    </source>
</evidence>
<feature type="region of interest" description="Disordered" evidence="1">
    <location>
        <begin position="1"/>
        <end position="60"/>
    </location>
</feature>
<dbReference type="Proteomes" id="UP001230504">
    <property type="component" value="Unassembled WGS sequence"/>
</dbReference>
<protein>
    <submittedName>
        <fullName evidence="2">Uncharacterized protein</fullName>
    </submittedName>
</protein>
<keyword evidence="3" id="KW-1185">Reference proteome</keyword>
<comment type="caution">
    <text evidence="2">The sequence shown here is derived from an EMBL/GenBank/DDBJ whole genome shotgun (WGS) entry which is preliminary data.</text>
</comment>
<dbReference type="AlphaFoldDB" id="A0AAD8Q8U2"/>
<dbReference type="RefSeq" id="XP_060418641.1">
    <property type="nucleotide sequence ID" value="XM_060552408.1"/>
</dbReference>
<reference evidence="2" key="1">
    <citation type="submission" date="2021-06" db="EMBL/GenBank/DDBJ databases">
        <title>Comparative genomics, transcriptomics and evolutionary studies reveal genomic signatures of adaptation to plant cell wall in hemibiotrophic fungi.</title>
        <authorList>
            <consortium name="DOE Joint Genome Institute"/>
            <person name="Baroncelli R."/>
            <person name="Diaz J.F."/>
            <person name="Benocci T."/>
            <person name="Peng M."/>
            <person name="Battaglia E."/>
            <person name="Haridas S."/>
            <person name="Andreopoulos W."/>
            <person name="Labutti K."/>
            <person name="Pangilinan J."/>
            <person name="Floch G.L."/>
            <person name="Makela M.R."/>
            <person name="Henrissat B."/>
            <person name="Grigoriev I.V."/>
            <person name="Crouch J.A."/>
            <person name="De Vries R.P."/>
            <person name="Sukno S.A."/>
            <person name="Thon M.R."/>
        </authorList>
    </citation>
    <scope>NUCLEOTIDE SEQUENCE</scope>
    <source>
        <strain evidence="2">CBS 125086</strain>
    </source>
</reference>
<feature type="region of interest" description="Disordered" evidence="1">
    <location>
        <begin position="651"/>
        <end position="692"/>
    </location>
</feature>
<feature type="region of interest" description="Disordered" evidence="1">
    <location>
        <begin position="255"/>
        <end position="314"/>
    </location>
</feature>
<accession>A0AAD8Q8U2</accession>
<gene>
    <name evidence="2" type="ORF">LY79DRAFT_321030</name>
</gene>
<feature type="compositionally biased region" description="Basic and acidic residues" evidence="1">
    <location>
        <begin position="171"/>
        <end position="180"/>
    </location>
</feature>
<organism evidence="2 3">
    <name type="scientific">Colletotrichum navitas</name>
    <dbReference type="NCBI Taxonomy" id="681940"/>
    <lineage>
        <taxon>Eukaryota</taxon>
        <taxon>Fungi</taxon>
        <taxon>Dikarya</taxon>
        <taxon>Ascomycota</taxon>
        <taxon>Pezizomycotina</taxon>
        <taxon>Sordariomycetes</taxon>
        <taxon>Hypocreomycetidae</taxon>
        <taxon>Glomerellales</taxon>
        <taxon>Glomerellaceae</taxon>
        <taxon>Colletotrichum</taxon>
        <taxon>Colletotrichum graminicola species complex</taxon>
    </lineage>
</organism>
<feature type="compositionally biased region" description="Basic residues" evidence="1">
    <location>
        <begin position="1"/>
        <end position="25"/>
    </location>
</feature>
<proteinExistence type="predicted"/>
<dbReference type="GeneID" id="85436648"/>
<feature type="compositionally biased region" description="Basic and acidic residues" evidence="1">
    <location>
        <begin position="387"/>
        <end position="403"/>
    </location>
</feature>
<feature type="compositionally biased region" description="Polar residues" evidence="1">
    <location>
        <begin position="678"/>
        <end position="689"/>
    </location>
</feature>
<sequence length="837" mass="94905">MEQRLVKHRHSRAQHRRDGHLSHRRSPLDGTETAESRSYTNPRREGQNSGVALASDEGNNADLVENWLSKVSRRDLALTEPVGGYHPIQGYLNDSTWRPQGLPFENAPRRSHKRTRSQDSSIINPSKVPSLLPPTTRRHEKTNSTKLNDSIDLPGTPSPEFEKRPRHKTREGRYDTQERVRQRRKKGRKERRPPPNNLPRKISSSGREVMDKFRSGVILNDRLTLQPCRTPGLFQNGRVSSPRPVEELAFNSMASLEHPPPHQSSWQQKKRSQSKQSQRRERELEEMATFIGRKETPTGQHKERGQRRYHENSENWQSGIKLLDDYSIRPVPQLSPTRSIVSEACLEGGETRQPPQIKSGRSTHPLRSSSRATSYITWSTSSNHQRTISDDNSDRSSSRTPETVREALWRSGVFGGTGLRGKNPNFEASFHQADDLCNHNKTFQGCEEHVTLEKPTTIVRYTDKGVMTNNELHQPAVGSKAPENSESPKPLEAMAKAELPTQPEINNTHSKNVQTYCSAEVDCETNTLPKRADAATQASFGLQSTEDVPNPAPSKFFQRTPAETPAVNEPAYLSTDKIDMQPTTAVRPRIEATLNPKLAKGAAVQPQNREVRNSESAMFDVSWTPSSASESRHIDHLLAQDSMLFYRPTFLENRPPTRGSNSHETSNEKDAISKPWTYPQTTVQESQQKGLPRALTVQSHGSAPMPNVSQLQSSESMADFIARIEQDALRDEKYHMAYRQRAGDFSMTVGQHVGGSAQARRDSGFDQLLGEPDWVYYQRDDDANANGPKLGSFLETELFAQPRDYQRHSPQRSIDQTEAYEREEMNAFWRPNYFCYR</sequence>
<feature type="compositionally biased region" description="Basic and acidic residues" evidence="1">
    <location>
        <begin position="292"/>
        <end position="313"/>
    </location>
</feature>
<feature type="compositionally biased region" description="Polar residues" evidence="1">
    <location>
        <begin position="353"/>
        <end position="386"/>
    </location>
</feature>
<feature type="compositionally biased region" description="Basic residues" evidence="1">
    <location>
        <begin position="181"/>
        <end position="191"/>
    </location>
</feature>
<evidence type="ECO:0000256" key="1">
    <source>
        <dbReference type="SAM" id="MobiDB-lite"/>
    </source>
</evidence>
<dbReference type="EMBL" id="JAHLJV010000006">
    <property type="protein sequence ID" value="KAK1597895.1"/>
    <property type="molecule type" value="Genomic_DNA"/>
</dbReference>